<keyword evidence="3" id="KW-1185">Reference proteome</keyword>
<gene>
    <name evidence="2" type="ORF">EVAR_2244_1</name>
</gene>
<dbReference type="AlphaFoldDB" id="A0A4C1SFY7"/>
<organism evidence="2 3">
    <name type="scientific">Eumeta variegata</name>
    <name type="common">Bagworm moth</name>
    <name type="synonym">Eumeta japonica</name>
    <dbReference type="NCBI Taxonomy" id="151549"/>
    <lineage>
        <taxon>Eukaryota</taxon>
        <taxon>Metazoa</taxon>
        <taxon>Ecdysozoa</taxon>
        <taxon>Arthropoda</taxon>
        <taxon>Hexapoda</taxon>
        <taxon>Insecta</taxon>
        <taxon>Pterygota</taxon>
        <taxon>Neoptera</taxon>
        <taxon>Endopterygota</taxon>
        <taxon>Lepidoptera</taxon>
        <taxon>Glossata</taxon>
        <taxon>Ditrysia</taxon>
        <taxon>Tineoidea</taxon>
        <taxon>Psychidae</taxon>
        <taxon>Oiketicinae</taxon>
        <taxon>Eumeta</taxon>
    </lineage>
</organism>
<feature type="region of interest" description="Disordered" evidence="1">
    <location>
        <begin position="77"/>
        <end position="120"/>
    </location>
</feature>
<feature type="compositionally biased region" description="Basic and acidic residues" evidence="1">
    <location>
        <begin position="111"/>
        <end position="120"/>
    </location>
</feature>
<name>A0A4C1SFY7_EUMVA</name>
<comment type="caution">
    <text evidence="2">The sequence shown here is derived from an EMBL/GenBank/DDBJ whole genome shotgun (WGS) entry which is preliminary data.</text>
</comment>
<sequence length="120" mass="13268">MSSDWTSIQAARVTTAVRKTVETGNRTNRKMYLFSIHTFVQEKRDLSAFTAFILNEIVCAFSQGTNLTEHRASGRTIKRARIARPRSRSCSESAQGPDEKGRVSAAEVGGDEGRRALAHP</sequence>
<dbReference type="EMBL" id="BGZK01000007">
    <property type="protein sequence ID" value="GBP00924.1"/>
    <property type="molecule type" value="Genomic_DNA"/>
</dbReference>
<reference evidence="2 3" key="1">
    <citation type="journal article" date="2019" name="Commun. Biol.">
        <title>The bagworm genome reveals a unique fibroin gene that provides high tensile strength.</title>
        <authorList>
            <person name="Kono N."/>
            <person name="Nakamura H."/>
            <person name="Ohtoshi R."/>
            <person name="Tomita M."/>
            <person name="Numata K."/>
            <person name="Arakawa K."/>
        </authorList>
    </citation>
    <scope>NUCLEOTIDE SEQUENCE [LARGE SCALE GENOMIC DNA]</scope>
</reference>
<proteinExistence type="predicted"/>
<accession>A0A4C1SFY7</accession>
<protein>
    <submittedName>
        <fullName evidence="2">Uncharacterized protein</fullName>
    </submittedName>
</protein>
<evidence type="ECO:0000313" key="3">
    <source>
        <dbReference type="Proteomes" id="UP000299102"/>
    </source>
</evidence>
<dbReference type="Proteomes" id="UP000299102">
    <property type="component" value="Unassembled WGS sequence"/>
</dbReference>
<evidence type="ECO:0000256" key="1">
    <source>
        <dbReference type="SAM" id="MobiDB-lite"/>
    </source>
</evidence>
<feature type="compositionally biased region" description="Basic residues" evidence="1">
    <location>
        <begin position="77"/>
        <end position="87"/>
    </location>
</feature>
<evidence type="ECO:0000313" key="2">
    <source>
        <dbReference type="EMBL" id="GBP00924.1"/>
    </source>
</evidence>